<name>A0AAD2GVY8_9AGAR</name>
<organism evidence="1 2">
    <name type="scientific">Mycena citricolor</name>
    <dbReference type="NCBI Taxonomy" id="2018698"/>
    <lineage>
        <taxon>Eukaryota</taxon>
        <taxon>Fungi</taxon>
        <taxon>Dikarya</taxon>
        <taxon>Basidiomycota</taxon>
        <taxon>Agaricomycotina</taxon>
        <taxon>Agaricomycetes</taxon>
        <taxon>Agaricomycetidae</taxon>
        <taxon>Agaricales</taxon>
        <taxon>Marasmiineae</taxon>
        <taxon>Mycenaceae</taxon>
        <taxon>Mycena</taxon>
    </lineage>
</organism>
<gene>
    <name evidence="1" type="ORF">MYCIT1_LOCUS4910</name>
</gene>
<feature type="non-terminal residue" evidence="1">
    <location>
        <position position="75"/>
    </location>
</feature>
<protein>
    <submittedName>
        <fullName evidence="1">Uncharacterized protein</fullName>
    </submittedName>
</protein>
<sequence>MITSCLRECHVKMLCRLESDDEVEYSGTRNSIVHQGKGCRAQDQPGSRKQPLMMCSDSKLFPVTARTPLSIWPAS</sequence>
<evidence type="ECO:0000313" key="1">
    <source>
        <dbReference type="EMBL" id="CAK5264606.1"/>
    </source>
</evidence>
<dbReference type="AlphaFoldDB" id="A0AAD2GVY8"/>
<reference evidence="1" key="1">
    <citation type="submission" date="2023-11" db="EMBL/GenBank/DDBJ databases">
        <authorList>
            <person name="De Vega J J."/>
            <person name="De Vega J J."/>
        </authorList>
    </citation>
    <scope>NUCLEOTIDE SEQUENCE</scope>
</reference>
<keyword evidence="2" id="KW-1185">Reference proteome</keyword>
<evidence type="ECO:0000313" key="2">
    <source>
        <dbReference type="Proteomes" id="UP001295794"/>
    </source>
</evidence>
<proteinExistence type="predicted"/>
<accession>A0AAD2GVY8</accession>
<dbReference type="EMBL" id="CAVNYO010000062">
    <property type="protein sequence ID" value="CAK5264606.1"/>
    <property type="molecule type" value="Genomic_DNA"/>
</dbReference>
<comment type="caution">
    <text evidence="1">The sequence shown here is derived from an EMBL/GenBank/DDBJ whole genome shotgun (WGS) entry which is preliminary data.</text>
</comment>
<dbReference type="Proteomes" id="UP001295794">
    <property type="component" value="Unassembled WGS sequence"/>
</dbReference>